<gene>
    <name evidence="2" type="ORF">BKA00_005729</name>
</gene>
<evidence type="ECO:0000313" key="2">
    <source>
        <dbReference type="EMBL" id="MBB6398815.1"/>
    </source>
</evidence>
<feature type="chain" id="PRO_5038997995" description="Secreted protein" evidence="1">
    <location>
        <begin position="21"/>
        <end position="154"/>
    </location>
</feature>
<accession>A0A7X0G531</accession>
<organism evidence="2 3">
    <name type="scientific">Actinomadura coerulea</name>
    <dbReference type="NCBI Taxonomy" id="46159"/>
    <lineage>
        <taxon>Bacteria</taxon>
        <taxon>Bacillati</taxon>
        <taxon>Actinomycetota</taxon>
        <taxon>Actinomycetes</taxon>
        <taxon>Streptosporangiales</taxon>
        <taxon>Thermomonosporaceae</taxon>
        <taxon>Actinomadura</taxon>
    </lineage>
</organism>
<reference evidence="2 3" key="1">
    <citation type="submission" date="2020-08" db="EMBL/GenBank/DDBJ databases">
        <title>Sequencing the genomes of 1000 actinobacteria strains.</title>
        <authorList>
            <person name="Klenk H.-P."/>
        </authorList>
    </citation>
    <scope>NUCLEOTIDE SEQUENCE [LARGE SCALE GENOMIC DNA]</scope>
    <source>
        <strain evidence="2 3">DSM 43675</strain>
    </source>
</reference>
<feature type="signal peptide" evidence="1">
    <location>
        <begin position="1"/>
        <end position="20"/>
    </location>
</feature>
<proteinExistence type="predicted"/>
<dbReference type="AlphaFoldDB" id="A0A7X0G531"/>
<comment type="caution">
    <text evidence="2">The sequence shown here is derived from an EMBL/GenBank/DDBJ whole genome shotgun (WGS) entry which is preliminary data.</text>
</comment>
<keyword evidence="1" id="KW-0732">Signal</keyword>
<name>A0A7X0G531_9ACTN</name>
<sequence>MRLTGKSRRAAIMISALVIAAGGLTEGTASSARAASSASVGAPAKSAATAREACHGEGSVPLGAGWIHIRANTAVAGHPGYRQHYKGFVANAGKATSIAVQVKGWEGSELKWYGLGATDNKFEGHVPWGYSLATPEIRVLNTGFKVDPFVRYNC</sequence>
<evidence type="ECO:0008006" key="4">
    <source>
        <dbReference type="Google" id="ProtNLM"/>
    </source>
</evidence>
<evidence type="ECO:0000313" key="3">
    <source>
        <dbReference type="Proteomes" id="UP000546324"/>
    </source>
</evidence>
<keyword evidence="3" id="KW-1185">Reference proteome</keyword>
<dbReference type="EMBL" id="JACHMQ010000001">
    <property type="protein sequence ID" value="MBB6398815.1"/>
    <property type="molecule type" value="Genomic_DNA"/>
</dbReference>
<dbReference type="Proteomes" id="UP000546324">
    <property type="component" value="Unassembled WGS sequence"/>
</dbReference>
<evidence type="ECO:0000256" key="1">
    <source>
        <dbReference type="SAM" id="SignalP"/>
    </source>
</evidence>
<dbReference type="PROSITE" id="PS51318">
    <property type="entry name" value="TAT"/>
    <property type="match status" value="1"/>
</dbReference>
<dbReference type="InterPro" id="IPR006311">
    <property type="entry name" value="TAT_signal"/>
</dbReference>
<protein>
    <recommendedName>
        <fullName evidence="4">Secreted protein</fullName>
    </recommendedName>
</protein>
<dbReference type="RefSeq" id="WP_185030112.1">
    <property type="nucleotide sequence ID" value="NZ_JACHMQ010000001.1"/>
</dbReference>